<dbReference type="Proteomes" id="UP000595917">
    <property type="component" value="Chromosome"/>
</dbReference>
<dbReference type="GO" id="GO:0005886">
    <property type="term" value="C:plasma membrane"/>
    <property type="evidence" value="ECO:0007669"/>
    <property type="project" value="TreeGrafter"/>
</dbReference>
<dbReference type="InterPro" id="IPR003593">
    <property type="entry name" value="AAA+_ATPase"/>
</dbReference>
<dbReference type="InterPro" id="IPR003439">
    <property type="entry name" value="ABC_transporter-like_ATP-bd"/>
</dbReference>
<gene>
    <name evidence="6" type="ORF">JFL75_02580</name>
</gene>
<evidence type="ECO:0000256" key="2">
    <source>
        <dbReference type="ARBA" id="ARBA00022741"/>
    </source>
</evidence>
<dbReference type="FunFam" id="3.40.50.300:FF:000032">
    <property type="entry name" value="Export ABC transporter ATP-binding protein"/>
    <property type="match status" value="1"/>
</dbReference>
<dbReference type="InterPro" id="IPR017871">
    <property type="entry name" value="ABC_transporter-like_CS"/>
</dbReference>
<dbReference type="EMBL" id="CP067089">
    <property type="protein sequence ID" value="QQO09814.1"/>
    <property type="molecule type" value="Genomic_DNA"/>
</dbReference>
<evidence type="ECO:0000313" key="6">
    <source>
        <dbReference type="EMBL" id="QQO09814.1"/>
    </source>
</evidence>
<dbReference type="PROSITE" id="PS00211">
    <property type="entry name" value="ABC_TRANSPORTER_1"/>
    <property type="match status" value="1"/>
</dbReference>
<evidence type="ECO:0000259" key="5">
    <source>
        <dbReference type="PROSITE" id="PS50893"/>
    </source>
</evidence>
<proteinExistence type="inferred from homology"/>
<sequence length="228" mass="25691">MIVELRNLWKSYFLGKTEVHALKGVNLSLDSGDFVAIAGPSGSGKTTIMNITGLIDHPTSGNVIIEEKETAELKRNELTRMRQEVIGFVFQSFNLLPVLDVFENVELPLLIGRNMLTKSERKEWVEHLLEQVGLSDRKNHKPSELSGGQQQRVAIARSLVNHPRIVIADEPTANLDSTNGERVLELMKRVNQEDGTTFIFSTHDPSIWEMANHVIFLHDGAIESEQRR</sequence>
<evidence type="ECO:0000256" key="4">
    <source>
        <dbReference type="ARBA" id="ARBA00038388"/>
    </source>
</evidence>
<dbReference type="KEGG" id="bhc:JFL75_02580"/>
<evidence type="ECO:0000313" key="7">
    <source>
        <dbReference type="Proteomes" id="UP000595917"/>
    </source>
</evidence>
<name>A0A7T8B9N8_9SPIR</name>
<dbReference type="CDD" id="cd03255">
    <property type="entry name" value="ABC_MJ0796_LolCDE_FtsE"/>
    <property type="match status" value="1"/>
</dbReference>
<dbReference type="AlphaFoldDB" id="A0A7T8B9N8"/>
<dbReference type="Gene3D" id="3.40.50.300">
    <property type="entry name" value="P-loop containing nucleotide triphosphate hydrolases"/>
    <property type="match status" value="1"/>
</dbReference>
<keyword evidence="7" id="KW-1185">Reference proteome</keyword>
<dbReference type="GO" id="GO:0016887">
    <property type="term" value="F:ATP hydrolysis activity"/>
    <property type="evidence" value="ECO:0007669"/>
    <property type="project" value="InterPro"/>
</dbReference>
<keyword evidence="2" id="KW-0547">Nucleotide-binding</keyword>
<dbReference type="GO" id="GO:0005524">
    <property type="term" value="F:ATP binding"/>
    <property type="evidence" value="ECO:0007669"/>
    <property type="project" value="UniProtKB-KW"/>
</dbReference>
<evidence type="ECO:0000256" key="1">
    <source>
        <dbReference type="ARBA" id="ARBA00022448"/>
    </source>
</evidence>
<dbReference type="PANTHER" id="PTHR24220">
    <property type="entry name" value="IMPORT ATP-BINDING PROTEIN"/>
    <property type="match status" value="1"/>
</dbReference>
<dbReference type="PROSITE" id="PS50893">
    <property type="entry name" value="ABC_TRANSPORTER_2"/>
    <property type="match status" value="1"/>
</dbReference>
<comment type="similarity">
    <text evidence="4">Belongs to the ABC transporter superfamily. Macrolide exporter (TC 3.A.1.122) family.</text>
</comment>
<dbReference type="InterPro" id="IPR027417">
    <property type="entry name" value="P-loop_NTPase"/>
</dbReference>
<keyword evidence="3 6" id="KW-0067">ATP-binding</keyword>
<accession>A0A7T8B9N8</accession>
<protein>
    <submittedName>
        <fullName evidence="6">ABC transporter ATP-binding protein</fullName>
    </submittedName>
</protein>
<dbReference type="Pfam" id="PF00005">
    <property type="entry name" value="ABC_tran"/>
    <property type="match status" value="1"/>
</dbReference>
<reference evidence="6" key="1">
    <citation type="submission" date="2021-01" db="EMBL/GenBank/DDBJ databases">
        <title>Description of Breznakiella homolactica.</title>
        <authorList>
            <person name="Song Y."/>
            <person name="Brune A."/>
        </authorList>
    </citation>
    <scope>NUCLEOTIDE SEQUENCE</scope>
    <source>
        <strain evidence="6">RmG30</strain>
    </source>
</reference>
<evidence type="ECO:0000256" key="3">
    <source>
        <dbReference type="ARBA" id="ARBA00022840"/>
    </source>
</evidence>
<dbReference type="GO" id="GO:0098796">
    <property type="term" value="C:membrane protein complex"/>
    <property type="evidence" value="ECO:0007669"/>
    <property type="project" value="UniProtKB-ARBA"/>
</dbReference>
<dbReference type="SUPFAM" id="SSF52540">
    <property type="entry name" value="P-loop containing nucleoside triphosphate hydrolases"/>
    <property type="match status" value="1"/>
</dbReference>
<dbReference type="GO" id="GO:0022857">
    <property type="term" value="F:transmembrane transporter activity"/>
    <property type="evidence" value="ECO:0007669"/>
    <property type="project" value="TreeGrafter"/>
</dbReference>
<dbReference type="RefSeq" id="WP_215627117.1">
    <property type="nucleotide sequence ID" value="NZ_CP067089.2"/>
</dbReference>
<feature type="domain" description="ABC transporter" evidence="5">
    <location>
        <begin position="3"/>
        <end position="228"/>
    </location>
</feature>
<dbReference type="PANTHER" id="PTHR24220:SF86">
    <property type="entry name" value="ABC TRANSPORTER ABCH.1"/>
    <property type="match status" value="1"/>
</dbReference>
<dbReference type="InterPro" id="IPR017911">
    <property type="entry name" value="MacB-like_ATP-bd"/>
</dbReference>
<dbReference type="InterPro" id="IPR015854">
    <property type="entry name" value="ABC_transpr_LolD-like"/>
</dbReference>
<keyword evidence="1" id="KW-0813">Transport</keyword>
<dbReference type="SMART" id="SM00382">
    <property type="entry name" value="AAA"/>
    <property type="match status" value="1"/>
</dbReference>
<organism evidence="6 7">
    <name type="scientific">Breznakiella homolactica</name>
    <dbReference type="NCBI Taxonomy" id="2798577"/>
    <lineage>
        <taxon>Bacteria</taxon>
        <taxon>Pseudomonadati</taxon>
        <taxon>Spirochaetota</taxon>
        <taxon>Spirochaetia</taxon>
        <taxon>Spirochaetales</taxon>
        <taxon>Breznakiellaceae</taxon>
        <taxon>Breznakiella</taxon>
    </lineage>
</organism>